<keyword evidence="2" id="KW-1133">Transmembrane helix</keyword>
<dbReference type="GO" id="GO:0016020">
    <property type="term" value="C:membrane"/>
    <property type="evidence" value="ECO:0007669"/>
    <property type="project" value="InterPro"/>
</dbReference>
<dbReference type="EMBL" id="CAXKWB010001537">
    <property type="protein sequence ID" value="CAL4064775.1"/>
    <property type="molecule type" value="Genomic_DNA"/>
</dbReference>
<gene>
    <name evidence="3" type="ORF">MNOR_LOCUS4233</name>
</gene>
<proteinExistence type="predicted"/>
<evidence type="ECO:0000313" key="3">
    <source>
        <dbReference type="EMBL" id="CAL4064775.1"/>
    </source>
</evidence>
<organism evidence="3 4">
    <name type="scientific">Meganyctiphanes norvegica</name>
    <name type="common">Northern krill</name>
    <name type="synonym">Thysanopoda norvegica</name>
    <dbReference type="NCBI Taxonomy" id="48144"/>
    <lineage>
        <taxon>Eukaryota</taxon>
        <taxon>Metazoa</taxon>
        <taxon>Ecdysozoa</taxon>
        <taxon>Arthropoda</taxon>
        <taxon>Crustacea</taxon>
        <taxon>Multicrustacea</taxon>
        <taxon>Malacostraca</taxon>
        <taxon>Eumalacostraca</taxon>
        <taxon>Eucarida</taxon>
        <taxon>Euphausiacea</taxon>
        <taxon>Euphausiidae</taxon>
        <taxon>Meganyctiphanes</taxon>
    </lineage>
</organism>
<dbReference type="InterPro" id="IPR001285">
    <property type="entry name" value="Synaptophysin/porin"/>
</dbReference>
<accession>A0AAV2PV62</accession>
<sequence length="309" mass="34536">MEAARFTMDPSGKLNSISPSKGGMGYIIATENQQKDACNPKTQKMEKARMHIIFILKLIKIFLCTVALALVLKFSDDYKIKIKCPDEEDVEVHTQVEFPFRLHELSHETTACNSTVEQIYFENNFSVESGVFVAMAVVTIVYVSFTLLVHWKKHGKPVYLILDALYHGVLTALWLNSSFVWAVGLEHFMGELEFDNIKHINRHICQGDGELCTLHKNVDFLLLDISVLLGFIIALVGVVIVVIICTQVCSPSEVDNSKWTHDQQDLYKNKNILGDVKLIVESDASSTSSAKQSIEGSDNTSTSSVQESC</sequence>
<protein>
    <recommendedName>
        <fullName evidence="5">MARVEL domain-containing protein</fullName>
    </recommendedName>
</protein>
<feature type="region of interest" description="Disordered" evidence="1">
    <location>
        <begin position="286"/>
        <end position="309"/>
    </location>
</feature>
<keyword evidence="2" id="KW-0472">Membrane</keyword>
<feature type="transmembrane region" description="Helical" evidence="2">
    <location>
        <begin position="225"/>
        <end position="249"/>
    </location>
</feature>
<dbReference type="Proteomes" id="UP001497623">
    <property type="component" value="Unassembled WGS sequence"/>
</dbReference>
<feature type="transmembrane region" description="Helical" evidence="2">
    <location>
        <begin position="131"/>
        <end position="151"/>
    </location>
</feature>
<feature type="transmembrane region" description="Helical" evidence="2">
    <location>
        <begin position="158"/>
        <end position="183"/>
    </location>
</feature>
<dbReference type="AlphaFoldDB" id="A0AAV2PV62"/>
<keyword evidence="2" id="KW-0812">Transmembrane</keyword>
<evidence type="ECO:0008006" key="5">
    <source>
        <dbReference type="Google" id="ProtNLM"/>
    </source>
</evidence>
<feature type="transmembrane region" description="Helical" evidence="2">
    <location>
        <begin position="52"/>
        <end position="72"/>
    </location>
</feature>
<evidence type="ECO:0000256" key="2">
    <source>
        <dbReference type="SAM" id="Phobius"/>
    </source>
</evidence>
<feature type="compositionally biased region" description="Polar residues" evidence="1">
    <location>
        <begin position="294"/>
        <end position="309"/>
    </location>
</feature>
<evidence type="ECO:0000256" key="1">
    <source>
        <dbReference type="SAM" id="MobiDB-lite"/>
    </source>
</evidence>
<reference evidence="3 4" key="1">
    <citation type="submission" date="2024-05" db="EMBL/GenBank/DDBJ databases">
        <authorList>
            <person name="Wallberg A."/>
        </authorList>
    </citation>
    <scope>NUCLEOTIDE SEQUENCE [LARGE SCALE GENOMIC DNA]</scope>
</reference>
<evidence type="ECO:0000313" key="4">
    <source>
        <dbReference type="Proteomes" id="UP001497623"/>
    </source>
</evidence>
<name>A0AAV2PV62_MEGNR</name>
<dbReference type="PANTHER" id="PTHR10306">
    <property type="entry name" value="SYNAPTOPHYSIN"/>
    <property type="match status" value="1"/>
</dbReference>
<comment type="caution">
    <text evidence="3">The sequence shown here is derived from an EMBL/GenBank/DDBJ whole genome shotgun (WGS) entry which is preliminary data.</text>
</comment>
<dbReference type="PANTHER" id="PTHR10306:SF17">
    <property type="entry name" value="MARVEL DOMAIN-CONTAINING PROTEIN"/>
    <property type="match status" value="1"/>
</dbReference>
<dbReference type="GO" id="GO:0008021">
    <property type="term" value="C:synaptic vesicle"/>
    <property type="evidence" value="ECO:0007669"/>
    <property type="project" value="InterPro"/>
</dbReference>
<keyword evidence="4" id="KW-1185">Reference proteome</keyword>